<dbReference type="PROSITE" id="PS51257">
    <property type="entry name" value="PROKAR_LIPOPROTEIN"/>
    <property type="match status" value="1"/>
</dbReference>
<dbReference type="SUPFAM" id="SSF46626">
    <property type="entry name" value="Cytochrome c"/>
    <property type="match status" value="1"/>
</dbReference>
<dbReference type="RefSeq" id="WP_120604424.1">
    <property type="nucleotide sequence ID" value="NZ_RAWE01000078.1"/>
</dbReference>
<evidence type="ECO:0000256" key="3">
    <source>
        <dbReference type="ARBA" id="ARBA00023004"/>
    </source>
</evidence>
<protein>
    <recommendedName>
        <fullName evidence="5">Cytochrome c domain-containing protein</fullName>
    </recommendedName>
</protein>
<keyword evidence="7" id="KW-1185">Reference proteome</keyword>
<dbReference type="InterPro" id="IPR036909">
    <property type="entry name" value="Cyt_c-like_dom_sf"/>
</dbReference>
<gene>
    <name evidence="6" type="ORF">D7X32_21440</name>
</gene>
<keyword evidence="3 4" id="KW-0408">Iron</keyword>
<dbReference type="GO" id="GO:0009055">
    <property type="term" value="F:electron transfer activity"/>
    <property type="evidence" value="ECO:0007669"/>
    <property type="project" value="InterPro"/>
</dbReference>
<evidence type="ECO:0000313" key="7">
    <source>
        <dbReference type="Proteomes" id="UP000268313"/>
    </source>
</evidence>
<dbReference type="OrthoDB" id="5376988at2"/>
<sequence length="924" mass="99995">MGMKRKGFATGLTRGVLLLWVVIASGCSSNPVESPPDAGPSDGGVVVVKPSTCAPARSGERIPLRAGAPVAAFTETFDGLKARVDAQCAQCHAPPNIVGGFQYGADVEGLKKEGARMALKASQGEMPPLASPEQTKKAVELACVLNAWLSQGSPTGTFPVACEEKAVGGIAVAPAVADAMTDLGNCIPDVTKPELLGRDPDKDAAFAALTKLPPLLSDTDTDIMSFDAEMLAARGTFAFAPTYPLFSDHAKKLRQVHVPAGQSIRYDAQTGKFQVPPNTRFYKTFFKAVAGRDGYVRYQKIETRLIVVREPWNQSLFGTYLWNNEGTVAQLHDLRYRNGEPFSDRVLVYTEHEGSGKTRNYAIPGAHRCIHCHSGAEAQNFVLGFTPLQLNRRAPGEAGVDVNTQVLEDERSQVERLVRAGVITGLPASGTRQELEALLPRLEVQARQAVPQGQPAPNRQTLELQGYFIGNCAQCHNPNGFATQSNPAIASLDFSANGILPGWNPCGVKESNGQRSYAVCDPATVPDYTKDLLLRTPSSTLFQRVARDTDARLIHMPANVPGQDCRAALLMARYIGALRWKGEEALSPSEQEARASERIRQAELAVAASCTPPSDVRWITEDFTDKVPYEPRNPAWKDSIGKPPFERLTRYPITDAHAELAKQPFATNWWVAKAGCAFPAKPAPDPVEPWMLDELGRPRRPYGQLYYSTPGATAFQGICANCHGRAGDGQSGAAKTLVALNGARVANLAAGLFGTTGGKPNLAPFEAEYGPHGGARYLLWMASGGTTVKFSEEFMQAWVKYGEVDIDFSGDARDWAAWGANMLGAARGACDLIRLGRFGTATPPSANVTSFGATRMWTQVCGLDNPLTQEIREGTDMAAVNEWLQHAEFNVGVMAYFFLKEQLTQHPAGWIYPLRGECEKRTTP</sequence>
<keyword evidence="2 4" id="KW-0479">Metal-binding</keyword>
<keyword evidence="1 4" id="KW-0349">Heme</keyword>
<evidence type="ECO:0000313" key="6">
    <source>
        <dbReference type="EMBL" id="RKH01146.1"/>
    </source>
</evidence>
<dbReference type="GO" id="GO:0020037">
    <property type="term" value="F:heme binding"/>
    <property type="evidence" value="ECO:0007669"/>
    <property type="project" value="InterPro"/>
</dbReference>
<dbReference type="GO" id="GO:0046872">
    <property type="term" value="F:metal ion binding"/>
    <property type="evidence" value="ECO:0007669"/>
    <property type="project" value="UniProtKB-KW"/>
</dbReference>
<dbReference type="Proteomes" id="UP000268313">
    <property type="component" value="Unassembled WGS sequence"/>
</dbReference>
<dbReference type="PROSITE" id="PS51007">
    <property type="entry name" value="CYTC"/>
    <property type="match status" value="1"/>
</dbReference>
<feature type="domain" description="Cytochrome c" evidence="5">
    <location>
        <begin position="706"/>
        <end position="888"/>
    </location>
</feature>
<accession>A0A3A8K107</accession>
<dbReference type="AlphaFoldDB" id="A0A3A8K107"/>
<proteinExistence type="predicted"/>
<evidence type="ECO:0000259" key="5">
    <source>
        <dbReference type="PROSITE" id="PS51007"/>
    </source>
</evidence>
<organism evidence="6 7">
    <name type="scientific">Corallococcus carmarthensis</name>
    <dbReference type="NCBI Taxonomy" id="2316728"/>
    <lineage>
        <taxon>Bacteria</taxon>
        <taxon>Pseudomonadati</taxon>
        <taxon>Myxococcota</taxon>
        <taxon>Myxococcia</taxon>
        <taxon>Myxococcales</taxon>
        <taxon>Cystobacterineae</taxon>
        <taxon>Myxococcaceae</taxon>
        <taxon>Corallococcus</taxon>
    </lineage>
</organism>
<comment type="caution">
    <text evidence="6">The sequence shown here is derived from an EMBL/GenBank/DDBJ whole genome shotgun (WGS) entry which is preliminary data.</text>
</comment>
<dbReference type="EMBL" id="RAWE01000078">
    <property type="protein sequence ID" value="RKH01146.1"/>
    <property type="molecule type" value="Genomic_DNA"/>
</dbReference>
<evidence type="ECO:0000256" key="4">
    <source>
        <dbReference type="PROSITE-ProRule" id="PRU00433"/>
    </source>
</evidence>
<name>A0A3A8K107_9BACT</name>
<evidence type="ECO:0000256" key="2">
    <source>
        <dbReference type="ARBA" id="ARBA00022723"/>
    </source>
</evidence>
<evidence type="ECO:0000256" key="1">
    <source>
        <dbReference type="ARBA" id="ARBA00022617"/>
    </source>
</evidence>
<reference evidence="7" key="1">
    <citation type="submission" date="2018-09" db="EMBL/GenBank/DDBJ databases">
        <authorList>
            <person name="Livingstone P.G."/>
            <person name="Whitworth D.E."/>
        </authorList>
    </citation>
    <scope>NUCLEOTIDE SEQUENCE [LARGE SCALE GENOMIC DNA]</scope>
    <source>
        <strain evidence="7">CA043D</strain>
    </source>
</reference>
<dbReference type="InterPro" id="IPR009056">
    <property type="entry name" value="Cyt_c-like_dom"/>
</dbReference>